<dbReference type="Pfam" id="PF06888">
    <property type="entry name" value="Put_Phosphatase"/>
    <property type="match status" value="1"/>
</dbReference>
<dbReference type="InterPro" id="IPR023214">
    <property type="entry name" value="HAD_sf"/>
</dbReference>
<dbReference type="PANTHER" id="PTHR20889:SF12">
    <property type="entry name" value="LP01149P"/>
    <property type="match status" value="1"/>
</dbReference>
<keyword evidence="2" id="KW-1185">Reference proteome</keyword>
<dbReference type="GO" id="GO:0016791">
    <property type="term" value="F:phosphatase activity"/>
    <property type="evidence" value="ECO:0007669"/>
    <property type="project" value="InterPro"/>
</dbReference>
<evidence type="ECO:0000313" key="1">
    <source>
        <dbReference type="EMBL" id="RKP22852.1"/>
    </source>
</evidence>
<proteinExistence type="predicted"/>
<dbReference type="Proteomes" id="UP000278143">
    <property type="component" value="Unassembled WGS sequence"/>
</dbReference>
<gene>
    <name evidence="1" type="ORF">SYNPS1DRAFT_19480</name>
</gene>
<dbReference type="InterPro" id="IPR036412">
    <property type="entry name" value="HAD-like_sf"/>
</dbReference>
<sequence>MPSDIGAGRSLTRIGEWLTYLHVLLPSWLTAGSDRAVFTLLPPEILAEYRARHFSTMQWTDLMNAIYHELHRAGITRTQLEQVFQRLALSPSMKAALELAHQSGQADLVIISDANTTAIWECLRANKLDARFVQVITNRSRWTAEGRLQLERYVPAHEPHGC</sequence>
<reference evidence="2" key="1">
    <citation type="journal article" date="2018" name="Nat. Microbiol.">
        <title>Leveraging single-cell genomics to expand the fungal tree of life.</title>
        <authorList>
            <person name="Ahrendt S.R."/>
            <person name="Quandt C.A."/>
            <person name="Ciobanu D."/>
            <person name="Clum A."/>
            <person name="Salamov A."/>
            <person name="Andreopoulos B."/>
            <person name="Cheng J.F."/>
            <person name="Woyke T."/>
            <person name="Pelin A."/>
            <person name="Henrissat B."/>
            <person name="Reynolds N.K."/>
            <person name="Benny G.L."/>
            <person name="Smith M.E."/>
            <person name="James T.Y."/>
            <person name="Grigoriev I.V."/>
        </authorList>
    </citation>
    <scope>NUCLEOTIDE SEQUENCE [LARGE SCALE GENOMIC DNA]</scope>
    <source>
        <strain evidence="2">Benny S71-1</strain>
    </source>
</reference>
<protein>
    <submittedName>
        <fullName evidence="1">Phosphatase phospho-type</fullName>
    </submittedName>
</protein>
<dbReference type="InterPro" id="IPR016965">
    <property type="entry name" value="Pase_PHOSPHO-typ"/>
</dbReference>
<dbReference type="EMBL" id="KZ991579">
    <property type="protein sequence ID" value="RKP22852.1"/>
    <property type="molecule type" value="Genomic_DNA"/>
</dbReference>
<feature type="non-terminal residue" evidence="1">
    <location>
        <position position="162"/>
    </location>
</feature>
<dbReference type="PANTHER" id="PTHR20889">
    <property type="entry name" value="PHOSPHATASE, ORPHAN 1, 2"/>
    <property type="match status" value="1"/>
</dbReference>
<accession>A0A4P9YTZ0</accession>
<name>A0A4P9YTZ0_9FUNG</name>
<evidence type="ECO:0000313" key="2">
    <source>
        <dbReference type="Proteomes" id="UP000278143"/>
    </source>
</evidence>
<dbReference type="OrthoDB" id="10267182at2759"/>
<dbReference type="AlphaFoldDB" id="A0A4P9YTZ0"/>
<organism evidence="1 2">
    <name type="scientific">Syncephalis pseudoplumigaleata</name>
    <dbReference type="NCBI Taxonomy" id="1712513"/>
    <lineage>
        <taxon>Eukaryota</taxon>
        <taxon>Fungi</taxon>
        <taxon>Fungi incertae sedis</taxon>
        <taxon>Zoopagomycota</taxon>
        <taxon>Zoopagomycotina</taxon>
        <taxon>Zoopagomycetes</taxon>
        <taxon>Zoopagales</taxon>
        <taxon>Piptocephalidaceae</taxon>
        <taxon>Syncephalis</taxon>
    </lineage>
</organism>
<dbReference type="SUPFAM" id="SSF56784">
    <property type="entry name" value="HAD-like"/>
    <property type="match status" value="1"/>
</dbReference>
<dbReference type="Gene3D" id="3.40.50.1000">
    <property type="entry name" value="HAD superfamily/HAD-like"/>
    <property type="match status" value="1"/>
</dbReference>